<proteinExistence type="predicted"/>
<protein>
    <submittedName>
        <fullName evidence="2">Uncharacterized protein</fullName>
    </submittedName>
</protein>
<sequence length="542" mass="56893">MATGMSRIFSSESLRLERVASTGSFAELERNVSIGSFTRLLDGNAMTSSNLHSSGLKSAATAYPATSQQQAFTAKSGGPTPLQTPQQTPRTTKLSSNLSFSFMPPNGAAAAFFSGTENGVQMLHRVGSSAALDGGVAAAMLEGAPFLRTWSTSSFPQLFESKSHPVAGDASRPNTLLPSQSALNMTSLFEQTPSFPHLVGLDELAASRALANVGEKAASVIPAAAFAAVAASAPSGAQTSGLVWNESMNDFISSLSSKLKSTEHEASAFAAKQRPQDVVAVVNDVECEDGDRSRAASTSTAARGVSDEDGADALKEEVQKAINKKRPRKRHQQALNQLRRQLEILKSRASVIGQLSAVYAAEAKFLLSSGEQLRRENEYFSQALSSARQAEGAHQLYAFAHPSMHGMMSSTMVNAGSTPESAQQYAQLRSNVPVYSTPATSSKAPLAATGSVLIGSSPIAFPVVSQAPAPWMYPASFDAFGSAPFRASQPVGNYLAVAPQSQQQMMTICQALHSTPASASALTTPLGHENAASARIAMPRQS</sequence>
<name>A0A7S1TJU7_9RHOD</name>
<accession>A0A7S1TJU7</accession>
<feature type="region of interest" description="Disordered" evidence="1">
    <location>
        <begin position="72"/>
        <end position="94"/>
    </location>
</feature>
<dbReference type="AlphaFoldDB" id="A0A7S1TJU7"/>
<dbReference type="EMBL" id="HBGI01000028">
    <property type="protein sequence ID" value="CAD9238296.1"/>
    <property type="molecule type" value="Transcribed_RNA"/>
</dbReference>
<reference evidence="2" key="1">
    <citation type="submission" date="2021-01" db="EMBL/GenBank/DDBJ databases">
        <authorList>
            <person name="Corre E."/>
            <person name="Pelletier E."/>
            <person name="Niang G."/>
            <person name="Scheremetjew M."/>
            <person name="Finn R."/>
            <person name="Kale V."/>
            <person name="Holt S."/>
            <person name="Cochrane G."/>
            <person name="Meng A."/>
            <person name="Brown T."/>
            <person name="Cohen L."/>
        </authorList>
    </citation>
    <scope>NUCLEOTIDE SEQUENCE</scope>
    <source>
        <strain evidence="2">CCMP3124</strain>
    </source>
</reference>
<organism evidence="2">
    <name type="scientific">Erythrolobus australicus</name>
    <dbReference type="NCBI Taxonomy" id="1077150"/>
    <lineage>
        <taxon>Eukaryota</taxon>
        <taxon>Rhodophyta</taxon>
        <taxon>Bangiophyceae</taxon>
        <taxon>Porphyridiales</taxon>
        <taxon>Porphyridiaceae</taxon>
        <taxon>Erythrolobus</taxon>
    </lineage>
</organism>
<feature type="compositionally biased region" description="Low complexity" evidence="1">
    <location>
        <begin position="79"/>
        <end position="92"/>
    </location>
</feature>
<feature type="region of interest" description="Disordered" evidence="1">
    <location>
        <begin position="289"/>
        <end position="311"/>
    </location>
</feature>
<evidence type="ECO:0000313" key="2">
    <source>
        <dbReference type="EMBL" id="CAD9238296.1"/>
    </source>
</evidence>
<evidence type="ECO:0000256" key="1">
    <source>
        <dbReference type="SAM" id="MobiDB-lite"/>
    </source>
</evidence>
<gene>
    <name evidence="2" type="ORF">EAUS1353_LOCUS25</name>
</gene>